<dbReference type="InterPro" id="IPR054615">
    <property type="entry name" value="Symport_access"/>
</dbReference>
<reference evidence="2 3" key="1">
    <citation type="submission" date="2018-05" db="EMBL/GenBank/DDBJ databases">
        <title>A metagenomic window into the 2 km-deep terrestrial subsurface aquifer revealed taxonomically and functionally diverse microbial community comprising novel uncultured bacterial lineages.</title>
        <authorList>
            <person name="Kadnikov V.V."/>
            <person name="Mardanov A.V."/>
            <person name="Beletsky A.V."/>
            <person name="Banks D."/>
            <person name="Pimenov N.V."/>
            <person name="Frank Y.A."/>
            <person name="Karnachuk O.V."/>
            <person name="Ravin N.V."/>
        </authorList>
    </citation>
    <scope>NUCLEOTIDE SEQUENCE [LARGE SCALE GENOMIC DNA]</scope>
    <source>
        <strain evidence="2">BY</strain>
    </source>
</reference>
<keyword evidence="1" id="KW-0812">Transmembrane</keyword>
<protein>
    <submittedName>
        <fullName evidence="2">Uncharacterized protein</fullName>
    </submittedName>
</protein>
<keyword evidence="1" id="KW-1133">Transmembrane helix</keyword>
<dbReference type="AlphaFoldDB" id="A0A2Z4Y5F7"/>
<keyword evidence="1" id="KW-0472">Membrane</keyword>
<evidence type="ECO:0000256" key="1">
    <source>
        <dbReference type="SAM" id="Phobius"/>
    </source>
</evidence>
<proteinExistence type="predicted"/>
<organism evidence="2 3">
    <name type="scientific">Sumerlaea chitinivorans</name>
    <dbReference type="NCBI Taxonomy" id="2250252"/>
    <lineage>
        <taxon>Bacteria</taxon>
        <taxon>Candidatus Sumerlaeota</taxon>
        <taxon>Candidatus Sumerlaeia</taxon>
        <taxon>Candidatus Sumerlaeales</taxon>
        <taxon>Candidatus Sumerlaeaceae</taxon>
        <taxon>Candidatus Sumerlaea</taxon>
    </lineage>
</organism>
<gene>
    <name evidence="2" type="ORF">BRCON_1399</name>
</gene>
<evidence type="ECO:0000313" key="3">
    <source>
        <dbReference type="Proteomes" id="UP000262583"/>
    </source>
</evidence>
<sequence>MLGFADFGAFLGYVLTILVTILCIVYGFLNWNNDGEPVSPSESDILWEKEEKEIDETLG</sequence>
<dbReference type="NCBIfam" id="NF045580">
    <property type="entry name" value="symport_access"/>
    <property type="match status" value="1"/>
</dbReference>
<dbReference type="KEGG" id="schv:BRCON_1399"/>
<dbReference type="EMBL" id="CP030759">
    <property type="protein sequence ID" value="AXA36176.1"/>
    <property type="molecule type" value="Genomic_DNA"/>
</dbReference>
<accession>A0A2Z4Y5F7</accession>
<evidence type="ECO:0000313" key="2">
    <source>
        <dbReference type="EMBL" id="AXA36176.1"/>
    </source>
</evidence>
<dbReference type="Proteomes" id="UP000262583">
    <property type="component" value="Chromosome"/>
</dbReference>
<feature type="transmembrane region" description="Helical" evidence="1">
    <location>
        <begin position="7"/>
        <end position="29"/>
    </location>
</feature>
<name>A0A2Z4Y5F7_SUMC1</name>